<dbReference type="AlphaFoldDB" id="A0A4Z0WIV3"/>
<keyword evidence="1" id="KW-0812">Transmembrane</keyword>
<evidence type="ECO:0008006" key="4">
    <source>
        <dbReference type="Google" id="ProtNLM"/>
    </source>
</evidence>
<proteinExistence type="predicted"/>
<reference evidence="2 3" key="1">
    <citation type="submission" date="2019-04" db="EMBL/GenBank/DDBJ databases">
        <title>Natronospirillum operosus gen. nov., sp. nov., a haloalkaliphilic satellite isolated from decaying biomass of laboratory culture of cyanobacterium Geitlerinema sp. and proposal of Natronospirillaceae fam. nov. and Saccharospirillaceae fam. nov.</title>
        <authorList>
            <person name="Kevbrin V."/>
            <person name="Boltyanskaya Y."/>
            <person name="Koziaeva V."/>
            <person name="Grouzdev D.S."/>
            <person name="Park M."/>
            <person name="Cho J."/>
        </authorList>
    </citation>
    <scope>NUCLEOTIDE SEQUENCE [LARGE SCALE GENOMIC DNA]</scope>
    <source>
        <strain evidence="2 3">G-116</strain>
    </source>
</reference>
<sequence length="144" mass="15726">MLNAMEDKFVRLLNVSTLLAAMFFVVGCTTYSRDHYVLMAEPESHELQGIADQIFTAVEPVLVRHGLQNVMHEGTSDSVMFYYSTGGGGAVRAGVRIHDGMVILDTFQTRGGAGGDSPEYARLRDELIEALGNVDGVELVEMAR</sequence>
<name>A0A4Z0WIV3_9GAMM</name>
<gene>
    <name evidence="2" type="ORF">E4656_01200</name>
</gene>
<dbReference type="Proteomes" id="UP000297475">
    <property type="component" value="Unassembled WGS sequence"/>
</dbReference>
<feature type="transmembrane region" description="Helical" evidence="1">
    <location>
        <begin position="12"/>
        <end position="32"/>
    </location>
</feature>
<keyword evidence="3" id="KW-1185">Reference proteome</keyword>
<evidence type="ECO:0000313" key="3">
    <source>
        <dbReference type="Proteomes" id="UP000297475"/>
    </source>
</evidence>
<accession>A0A4Z0WIV3</accession>
<comment type="caution">
    <text evidence="2">The sequence shown here is derived from an EMBL/GenBank/DDBJ whole genome shotgun (WGS) entry which is preliminary data.</text>
</comment>
<organism evidence="2 3">
    <name type="scientific">Natronospirillum operosum</name>
    <dbReference type="NCBI Taxonomy" id="2759953"/>
    <lineage>
        <taxon>Bacteria</taxon>
        <taxon>Pseudomonadati</taxon>
        <taxon>Pseudomonadota</taxon>
        <taxon>Gammaproteobacteria</taxon>
        <taxon>Oceanospirillales</taxon>
        <taxon>Natronospirillaceae</taxon>
        <taxon>Natronospirillum</taxon>
    </lineage>
</organism>
<keyword evidence="1" id="KW-0472">Membrane</keyword>
<keyword evidence="1" id="KW-1133">Transmembrane helix</keyword>
<evidence type="ECO:0000313" key="2">
    <source>
        <dbReference type="EMBL" id="TGG95075.1"/>
    </source>
</evidence>
<evidence type="ECO:0000256" key="1">
    <source>
        <dbReference type="SAM" id="Phobius"/>
    </source>
</evidence>
<protein>
    <recommendedName>
        <fullName evidence="4">DUF3568 family protein</fullName>
    </recommendedName>
</protein>
<dbReference type="EMBL" id="SRMF01000001">
    <property type="protein sequence ID" value="TGG95075.1"/>
    <property type="molecule type" value="Genomic_DNA"/>
</dbReference>
<dbReference type="RefSeq" id="WP_135480440.1">
    <property type="nucleotide sequence ID" value="NZ_SRMF01000001.1"/>
</dbReference>